<reference evidence="1 2" key="1">
    <citation type="submission" date="2023-06" db="EMBL/GenBank/DDBJ databases">
        <title>Complete Genome Sequences of Bifidobacterium faecale strain JCM19861T was isolated from human faeces by Jung-Hye Choi et al. (2014).</title>
        <authorList>
            <person name="Okuhama S."/>
            <person name="Takahashi H."/>
            <person name="Imaizumi K."/>
            <person name="Nakayama S."/>
            <person name="Ogata Y."/>
            <person name="Suda W."/>
        </authorList>
    </citation>
    <scope>NUCLEOTIDE SEQUENCE [LARGE SCALE GENOMIC DNA]</scope>
    <source>
        <strain evidence="1 2">JCM 19861</strain>
    </source>
</reference>
<proteinExistence type="predicted"/>
<evidence type="ECO:0000313" key="1">
    <source>
        <dbReference type="EMBL" id="BEK82777.1"/>
    </source>
</evidence>
<accession>A0ABM8ITF8</accession>
<name>A0ABM8ITF8_BIFAD</name>
<dbReference type="Proteomes" id="UP001357973">
    <property type="component" value="Chromosome"/>
</dbReference>
<sequence length="134" mass="15149">MNTITDKQIALLKKLDKENPLTHMTCTEYCWRKVMMRTFPEQDVFTFPGIENLTKAEASETISIALDFARFNRRIDREAKAAEISDGNIKAGDRVRNKVGWTGTVESVEGAVVYVKLDDGQTKKFGAKFIEAID</sequence>
<dbReference type="RefSeq" id="WP_347309337.1">
    <property type="nucleotide sequence ID" value="NZ_AP028457.1"/>
</dbReference>
<evidence type="ECO:0000313" key="2">
    <source>
        <dbReference type="Proteomes" id="UP001357973"/>
    </source>
</evidence>
<gene>
    <name evidence="1" type="ORF">B19861_07190</name>
</gene>
<organism evidence="1 2">
    <name type="scientific">Bifidobacterium adolescentis</name>
    <dbReference type="NCBI Taxonomy" id="1680"/>
    <lineage>
        <taxon>Bacteria</taxon>
        <taxon>Bacillati</taxon>
        <taxon>Actinomycetota</taxon>
        <taxon>Actinomycetes</taxon>
        <taxon>Bifidobacteriales</taxon>
        <taxon>Bifidobacteriaceae</taxon>
        <taxon>Bifidobacterium</taxon>
    </lineage>
</organism>
<protein>
    <submittedName>
        <fullName evidence="1">Uncharacterized protein</fullName>
    </submittedName>
</protein>
<dbReference type="EMBL" id="AP028457">
    <property type="protein sequence ID" value="BEK82777.1"/>
    <property type="molecule type" value="Genomic_DNA"/>
</dbReference>
<keyword evidence="2" id="KW-1185">Reference proteome</keyword>